<dbReference type="AlphaFoldDB" id="A0A4R5WQ65"/>
<sequence length="117" mass="13178">MTLPDADRFAREWCEAWNAHDVEVVLAHFHDDVVFTSPVAARVVPESGGVVRGKDALRRYWTTALAAVPELRFEVVATYIGTQALVINYRNHRGQLVNEVLIFDGELVREGHGTYLD</sequence>
<gene>
    <name evidence="2" type="ORF">EUA03_00505</name>
</gene>
<proteinExistence type="predicted"/>
<evidence type="ECO:0000259" key="1">
    <source>
        <dbReference type="Pfam" id="PF12680"/>
    </source>
</evidence>
<feature type="domain" description="SnoaL-like" evidence="1">
    <location>
        <begin position="10"/>
        <end position="92"/>
    </location>
</feature>
<dbReference type="RefSeq" id="WP_133425312.1">
    <property type="nucleotide sequence ID" value="NZ_SDLO01000001.1"/>
</dbReference>
<reference evidence="2 3" key="1">
    <citation type="submission" date="2019-01" db="EMBL/GenBank/DDBJ databases">
        <title>High-quality-draft genome sequences of five non-tuberculosis mycobacteriaceae isolated from a nosocomial environment.</title>
        <authorList>
            <person name="Tiago I."/>
            <person name="Alarico S."/>
            <person name="Pereira S.G."/>
            <person name="Coelho C."/>
            <person name="Maranha A."/>
            <person name="Empadinhas N."/>
        </authorList>
    </citation>
    <scope>NUCLEOTIDE SEQUENCE [LARGE SCALE GENOMIC DNA]</scope>
    <source>
        <strain evidence="2 3">24AIII</strain>
    </source>
</reference>
<organism evidence="2 3">
    <name type="scientific">Mycolicibacterium mucogenicum</name>
    <name type="common">Mycobacterium mucogenicum</name>
    <dbReference type="NCBI Taxonomy" id="56689"/>
    <lineage>
        <taxon>Bacteria</taxon>
        <taxon>Bacillati</taxon>
        <taxon>Actinomycetota</taxon>
        <taxon>Actinomycetes</taxon>
        <taxon>Mycobacteriales</taxon>
        <taxon>Mycobacteriaceae</taxon>
        <taxon>Mycolicibacterium</taxon>
    </lineage>
</organism>
<accession>A0A4R5WQ65</accession>
<dbReference type="Pfam" id="PF12680">
    <property type="entry name" value="SnoaL_2"/>
    <property type="match status" value="1"/>
</dbReference>
<evidence type="ECO:0000313" key="2">
    <source>
        <dbReference type="EMBL" id="TDK93631.1"/>
    </source>
</evidence>
<dbReference type="Proteomes" id="UP000294929">
    <property type="component" value="Unassembled WGS sequence"/>
</dbReference>
<protein>
    <submittedName>
        <fullName evidence="2">Nuclear transport factor 2 family protein</fullName>
    </submittedName>
</protein>
<dbReference type="Gene3D" id="3.10.450.50">
    <property type="match status" value="1"/>
</dbReference>
<name>A0A4R5WQ65_MYCMU</name>
<evidence type="ECO:0000313" key="3">
    <source>
        <dbReference type="Proteomes" id="UP000294929"/>
    </source>
</evidence>
<dbReference type="SUPFAM" id="SSF54427">
    <property type="entry name" value="NTF2-like"/>
    <property type="match status" value="1"/>
</dbReference>
<dbReference type="InterPro" id="IPR032710">
    <property type="entry name" value="NTF2-like_dom_sf"/>
</dbReference>
<dbReference type="InterPro" id="IPR037401">
    <property type="entry name" value="SnoaL-like"/>
</dbReference>
<dbReference type="EMBL" id="SDLO01000001">
    <property type="protein sequence ID" value="TDK93631.1"/>
    <property type="molecule type" value="Genomic_DNA"/>
</dbReference>
<comment type="caution">
    <text evidence="2">The sequence shown here is derived from an EMBL/GenBank/DDBJ whole genome shotgun (WGS) entry which is preliminary data.</text>
</comment>